<feature type="compositionally biased region" description="Low complexity" evidence="1">
    <location>
        <begin position="226"/>
        <end position="236"/>
    </location>
</feature>
<name>A0ABQ8B0L0_BRANA</name>
<evidence type="ECO:0000313" key="3">
    <source>
        <dbReference type="EMBL" id="KAH0898263.1"/>
    </source>
</evidence>
<comment type="caution">
    <text evidence="3">The sequence shown here is derived from an EMBL/GenBank/DDBJ whole genome shotgun (WGS) entry which is preliminary data.</text>
</comment>
<keyword evidence="2" id="KW-0472">Membrane</keyword>
<keyword evidence="2" id="KW-0812">Transmembrane</keyword>
<gene>
    <name evidence="3" type="ORF">HID58_047831</name>
</gene>
<evidence type="ECO:0000313" key="4">
    <source>
        <dbReference type="Proteomes" id="UP000824890"/>
    </source>
</evidence>
<accession>A0ABQ8B0L0</accession>
<evidence type="ECO:0000256" key="1">
    <source>
        <dbReference type="SAM" id="MobiDB-lite"/>
    </source>
</evidence>
<evidence type="ECO:0000256" key="2">
    <source>
        <dbReference type="SAM" id="Phobius"/>
    </source>
</evidence>
<dbReference type="Proteomes" id="UP000824890">
    <property type="component" value="Unassembled WGS sequence"/>
</dbReference>
<feature type="region of interest" description="Disordered" evidence="1">
    <location>
        <begin position="150"/>
        <end position="180"/>
    </location>
</feature>
<feature type="compositionally biased region" description="Polar residues" evidence="1">
    <location>
        <begin position="151"/>
        <end position="163"/>
    </location>
</feature>
<dbReference type="EMBL" id="JAGKQM010000012">
    <property type="protein sequence ID" value="KAH0898263.1"/>
    <property type="molecule type" value="Genomic_DNA"/>
</dbReference>
<reference evidence="3 4" key="1">
    <citation type="submission" date="2021-05" db="EMBL/GenBank/DDBJ databases">
        <title>Genome Assembly of Synthetic Allotetraploid Brassica napus Reveals Homoeologous Exchanges between Subgenomes.</title>
        <authorList>
            <person name="Davis J.T."/>
        </authorList>
    </citation>
    <scope>NUCLEOTIDE SEQUENCE [LARGE SCALE GENOMIC DNA]</scope>
    <source>
        <strain evidence="4">cv. Da-Ae</strain>
        <tissue evidence="3">Seedling</tissue>
    </source>
</reference>
<feature type="transmembrane region" description="Helical" evidence="2">
    <location>
        <begin position="20"/>
        <end position="40"/>
    </location>
</feature>
<proteinExistence type="predicted"/>
<organism evidence="3 4">
    <name type="scientific">Brassica napus</name>
    <name type="common">Rape</name>
    <dbReference type="NCBI Taxonomy" id="3708"/>
    <lineage>
        <taxon>Eukaryota</taxon>
        <taxon>Viridiplantae</taxon>
        <taxon>Streptophyta</taxon>
        <taxon>Embryophyta</taxon>
        <taxon>Tracheophyta</taxon>
        <taxon>Spermatophyta</taxon>
        <taxon>Magnoliopsida</taxon>
        <taxon>eudicotyledons</taxon>
        <taxon>Gunneridae</taxon>
        <taxon>Pentapetalae</taxon>
        <taxon>rosids</taxon>
        <taxon>malvids</taxon>
        <taxon>Brassicales</taxon>
        <taxon>Brassicaceae</taxon>
        <taxon>Brassiceae</taxon>
        <taxon>Brassica</taxon>
    </lineage>
</organism>
<feature type="region of interest" description="Disordered" evidence="1">
    <location>
        <begin position="222"/>
        <end position="242"/>
    </location>
</feature>
<keyword evidence="2" id="KW-1133">Transmembrane helix</keyword>
<keyword evidence="4" id="KW-1185">Reference proteome</keyword>
<sequence>MASDAGGVFSRRRRDSSSAFLLYITYFLCSQPVSEFAFVFSATATSSLPVTRTSPPLLEEVLFEPNEPTCFSGTYQNLDSSNLSSLRDTYSLQRWLRLGFPSAPYSISASHGHPVSIKMKLSVRNPHPLQATLPSLKLVDRALSGIDEIRSSNAKPESSSNCCTGVYDHSEETRASPSPTRDTLYLSVVDIYSGENGVRDTCLPPRAIAPRPALTQMIGLEQSWTSKGPSSKSSKPAHTSWPRCKCRPVREAVQTYIQGPLTGSHLMVKPSPTPQATTTSLLAVVMFFTLQKEMVSTISGESFASGPRLFFVTLRQLSNADTTMIYVTSSQSCPAETLQGSDHSLSFGLFAESSIVMFSIKATTPPKIWFRFDIVLFNCRSISMIYCARVWTRQICSLLCHCCASITLRRLKHQRFFTESAFRSPTYFLVAGTTVQEYGLTRFTRYYVTVASPLHYVVSSIDVSSQSRHCDPVTGSVILYGGSQTYCSQNSLVGFLNVDFDFFAFLRTRALGLQVKLLYGSLLSLATSIFRHVLVFFAFISLPSKISAVVTDLAY</sequence>
<protein>
    <submittedName>
        <fullName evidence="3">Uncharacterized protein</fullName>
    </submittedName>
</protein>